<dbReference type="PANTHER" id="PTHR45453">
    <property type="entry name" value="PHOSPHATE REGULON SENSOR PROTEIN PHOR"/>
    <property type="match status" value="1"/>
</dbReference>
<dbReference type="SUPFAM" id="SSF47384">
    <property type="entry name" value="Homodimeric domain of signal transducing histidine kinase"/>
    <property type="match status" value="1"/>
</dbReference>
<keyword evidence="6" id="KW-0808">Transferase</keyword>
<dbReference type="InterPro" id="IPR003594">
    <property type="entry name" value="HATPase_dom"/>
</dbReference>
<evidence type="ECO:0000259" key="13">
    <source>
        <dbReference type="PROSITE" id="PS50109"/>
    </source>
</evidence>
<dbReference type="InterPro" id="IPR036890">
    <property type="entry name" value="HATPase_C_sf"/>
</dbReference>
<dbReference type="Proteomes" id="UP000318138">
    <property type="component" value="Chromosome"/>
</dbReference>
<evidence type="ECO:0000256" key="4">
    <source>
        <dbReference type="ARBA" id="ARBA00022475"/>
    </source>
</evidence>
<dbReference type="Gene3D" id="6.10.340.10">
    <property type="match status" value="1"/>
</dbReference>
<dbReference type="Pfam" id="PF00512">
    <property type="entry name" value="HisKA"/>
    <property type="match status" value="1"/>
</dbReference>
<comment type="catalytic activity">
    <reaction evidence="1">
        <text>ATP + protein L-histidine = ADP + protein N-phospho-L-histidine.</text>
        <dbReference type="EC" id="2.7.13.3"/>
    </reaction>
</comment>
<dbReference type="PROSITE" id="PS50109">
    <property type="entry name" value="HIS_KIN"/>
    <property type="match status" value="1"/>
</dbReference>
<dbReference type="GO" id="GO:0000155">
    <property type="term" value="F:phosphorelay sensor kinase activity"/>
    <property type="evidence" value="ECO:0007669"/>
    <property type="project" value="InterPro"/>
</dbReference>
<dbReference type="AlphaFoldDB" id="A0A859FBN6"/>
<dbReference type="FunFam" id="1.10.287.130:FF:000001">
    <property type="entry name" value="Two-component sensor histidine kinase"/>
    <property type="match status" value="1"/>
</dbReference>
<keyword evidence="7" id="KW-0547">Nucleotide-binding</keyword>
<feature type="transmembrane region" description="Helical" evidence="12">
    <location>
        <begin position="12"/>
        <end position="35"/>
    </location>
</feature>
<feature type="domain" description="Histidine kinase" evidence="13">
    <location>
        <begin position="248"/>
        <end position="463"/>
    </location>
</feature>
<evidence type="ECO:0000256" key="3">
    <source>
        <dbReference type="ARBA" id="ARBA00012438"/>
    </source>
</evidence>
<dbReference type="SMART" id="SM00304">
    <property type="entry name" value="HAMP"/>
    <property type="match status" value="1"/>
</dbReference>
<dbReference type="InterPro" id="IPR003660">
    <property type="entry name" value="HAMP_dom"/>
</dbReference>
<dbReference type="SMART" id="SM00387">
    <property type="entry name" value="HATPase_c"/>
    <property type="match status" value="1"/>
</dbReference>
<dbReference type="InterPro" id="IPR050351">
    <property type="entry name" value="BphY/WalK/GraS-like"/>
</dbReference>
<dbReference type="CDD" id="cd00075">
    <property type="entry name" value="HATPase"/>
    <property type="match status" value="1"/>
</dbReference>
<dbReference type="RefSeq" id="WP_176007988.1">
    <property type="nucleotide sequence ID" value="NZ_CP041372.2"/>
</dbReference>
<dbReference type="GO" id="GO:0005524">
    <property type="term" value="F:ATP binding"/>
    <property type="evidence" value="ECO:0007669"/>
    <property type="project" value="UniProtKB-KW"/>
</dbReference>
<dbReference type="CDD" id="cd00082">
    <property type="entry name" value="HisKA"/>
    <property type="match status" value="1"/>
</dbReference>
<dbReference type="SUPFAM" id="SSF158472">
    <property type="entry name" value="HAMP domain-like"/>
    <property type="match status" value="1"/>
</dbReference>
<dbReference type="InterPro" id="IPR004358">
    <property type="entry name" value="Sig_transdc_His_kin-like_C"/>
</dbReference>
<evidence type="ECO:0000256" key="8">
    <source>
        <dbReference type="ARBA" id="ARBA00022777"/>
    </source>
</evidence>
<evidence type="ECO:0000313" key="16">
    <source>
        <dbReference type="Proteomes" id="UP000318138"/>
    </source>
</evidence>
<evidence type="ECO:0000256" key="6">
    <source>
        <dbReference type="ARBA" id="ARBA00022679"/>
    </source>
</evidence>
<dbReference type="GO" id="GO:0016036">
    <property type="term" value="P:cellular response to phosphate starvation"/>
    <property type="evidence" value="ECO:0007669"/>
    <property type="project" value="TreeGrafter"/>
</dbReference>
<keyword evidence="12" id="KW-0812">Transmembrane</keyword>
<keyword evidence="4" id="KW-1003">Cell membrane</keyword>
<evidence type="ECO:0000256" key="12">
    <source>
        <dbReference type="SAM" id="Phobius"/>
    </source>
</evidence>
<accession>A0A859FBN6</accession>
<evidence type="ECO:0000313" key="15">
    <source>
        <dbReference type="EMBL" id="QKS69944.1"/>
    </source>
</evidence>
<keyword evidence="9" id="KW-0067">ATP-binding</keyword>
<dbReference type="KEGG" id="psua:FLK61_24500"/>
<name>A0A859FBN6_9BACI</name>
<reference evidence="16" key="1">
    <citation type="submission" date="2019-07" db="EMBL/GenBank/DDBJ databases">
        <title>Bacillus alkalisoli sp. nov. isolated from saline soil.</title>
        <authorList>
            <person name="Sun J.-Q."/>
            <person name="Xu L."/>
        </authorList>
    </citation>
    <scope>NUCLEOTIDE SEQUENCE [LARGE SCALE GENOMIC DNA]</scope>
    <source>
        <strain evidence="16">M4U3P1</strain>
    </source>
</reference>
<dbReference type="SUPFAM" id="SSF55874">
    <property type="entry name" value="ATPase domain of HSP90 chaperone/DNA topoisomerase II/histidine kinase"/>
    <property type="match status" value="1"/>
</dbReference>
<evidence type="ECO:0000256" key="9">
    <source>
        <dbReference type="ARBA" id="ARBA00022840"/>
    </source>
</evidence>
<organism evidence="15 16">
    <name type="scientific">Paenalkalicoccus suaedae</name>
    <dbReference type="NCBI Taxonomy" id="2592382"/>
    <lineage>
        <taxon>Bacteria</taxon>
        <taxon>Bacillati</taxon>
        <taxon>Bacillota</taxon>
        <taxon>Bacilli</taxon>
        <taxon>Bacillales</taxon>
        <taxon>Bacillaceae</taxon>
        <taxon>Paenalkalicoccus</taxon>
    </lineage>
</organism>
<dbReference type="EC" id="2.7.13.3" evidence="3"/>
<proteinExistence type="predicted"/>
<evidence type="ECO:0000256" key="10">
    <source>
        <dbReference type="ARBA" id="ARBA00023012"/>
    </source>
</evidence>
<evidence type="ECO:0000256" key="2">
    <source>
        <dbReference type="ARBA" id="ARBA00004651"/>
    </source>
</evidence>
<keyword evidence="16" id="KW-1185">Reference proteome</keyword>
<dbReference type="PROSITE" id="PS50885">
    <property type="entry name" value="HAMP"/>
    <property type="match status" value="1"/>
</dbReference>
<feature type="transmembrane region" description="Helical" evidence="12">
    <location>
        <begin position="164"/>
        <end position="183"/>
    </location>
</feature>
<evidence type="ECO:0000256" key="5">
    <source>
        <dbReference type="ARBA" id="ARBA00022553"/>
    </source>
</evidence>
<keyword evidence="10" id="KW-0902">Two-component regulatory system</keyword>
<dbReference type="PRINTS" id="PR00344">
    <property type="entry name" value="BCTRLSENSOR"/>
</dbReference>
<dbReference type="EMBL" id="CP041372">
    <property type="protein sequence ID" value="QKS69944.1"/>
    <property type="molecule type" value="Genomic_DNA"/>
</dbReference>
<dbReference type="CDD" id="cd06225">
    <property type="entry name" value="HAMP"/>
    <property type="match status" value="1"/>
</dbReference>
<evidence type="ECO:0000256" key="11">
    <source>
        <dbReference type="ARBA" id="ARBA00023136"/>
    </source>
</evidence>
<protein>
    <recommendedName>
        <fullName evidence="3">histidine kinase</fullName>
        <ecNumber evidence="3">2.7.13.3</ecNumber>
    </recommendedName>
</protein>
<dbReference type="Gene3D" id="3.30.565.10">
    <property type="entry name" value="Histidine kinase-like ATPase, C-terminal domain"/>
    <property type="match status" value="1"/>
</dbReference>
<dbReference type="GO" id="GO:0005886">
    <property type="term" value="C:plasma membrane"/>
    <property type="evidence" value="ECO:0007669"/>
    <property type="project" value="UniProtKB-SubCell"/>
</dbReference>
<dbReference type="FunFam" id="3.30.565.10:FF:000006">
    <property type="entry name" value="Sensor histidine kinase WalK"/>
    <property type="match status" value="1"/>
</dbReference>
<dbReference type="InterPro" id="IPR005467">
    <property type="entry name" value="His_kinase_dom"/>
</dbReference>
<keyword evidence="8" id="KW-0418">Kinase</keyword>
<dbReference type="PANTHER" id="PTHR45453:SF1">
    <property type="entry name" value="PHOSPHATE REGULON SENSOR PROTEIN PHOR"/>
    <property type="match status" value="1"/>
</dbReference>
<dbReference type="Pfam" id="PF02518">
    <property type="entry name" value="HATPase_c"/>
    <property type="match status" value="1"/>
</dbReference>
<evidence type="ECO:0000259" key="14">
    <source>
        <dbReference type="PROSITE" id="PS50885"/>
    </source>
</evidence>
<keyword evidence="11 12" id="KW-0472">Membrane</keyword>
<sequence length="464" mass="51811">MSKPYISITKKMWLIFFSMSIVGIAFSFFTVYLLYDGLYLQSERDQLRAHADSLRQELAANGEEQVESLVNAYEQAFLEVSIVTDPMVLGAALPLLEPESAIAINDAEREQLLTGETIVLERDHVYFATDLVGAAAPYVVDGELTAVVFVYRPVSELQDQLVGLLPYVISLLVALILLLFVILRRIRATYVHPLLEMKDGASQISHGTYPTRFPPELNNEVGEVNRAFRRLAESLQEEDVKKREFLQNLSHELRTPLSYVKGYSELLLKEENESTRQIASVIAEESNRMHRLVEEIIDLTKLEGMTQDNVALEPLVMSEVVRQVMAHVRVKSEAKGQTLSYSAEEDLVIMGLPDRLFQACLNVIDNAIAYTQDGGTIDVILGRKDGEAALQVTDNGPGMDEADVERLTDRFYRGEKGRTRDKGGIGLGLAIVKQLVDLHHGRLEITSMPGVGTTVSIYIPEVLE</sequence>
<dbReference type="Pfam" id="PF00672">
    <property type="entry name" value="HAMP"/>
    <property type="match status" value="1"/>
</dbReference>
<evidence type="ECO:0000256" key="7">
    <source>
        <dbReference type="ARBA" id="ARBA00022741"/>
    </source>
</evidence>
<evidence type="ECO:0000256" key="1">
    <source>
        <dbReference type="ARBA" id="ARBA00000085"/>
    </source>
</evidence>
<dbReference type="SMART" id="SM00388">
    <property type="entry name" value="HisKA"/>
    <property type="match status" value="1"/>
</dbReference>
<feature type="domain" description="HAMP" evidence="14">
    <location>
        <begin position="188"/>
        <end position="240"/>
    </location>
</feature>
<gene>
    <name evidence="15" type="ORF">FLK61_24500</name>
</gene>
<dbReference type="InterPro" id="IPR036097">
    <property type="entry name" value="HisK_dim/P_sf"/>
</dbReference>
<dbReference type="GO" id="GO:0004721">
    <property type="term" value="F:phosphoprotein phosphatase activity"/>
    <property type="evidence" value="ECO:0007669"/>
    <property type="project" value="TreeGrafter"/>
</dbReference>
<keyword evidence="5" id="KW-0597">Phosphoprotein</keyword>
<dbReference type="Gene3D" id="1.10.287.130">
    <property type="match status" value="1"/>
</dbReference>
<dbReference type="InterPro" id="IPR003661">
    <property type="entry name" value="HisK_dim/P_dom"/>
</dbReference>
<keyword evidence="12" id="KW-1133">Transmembrane helix</keyword>
<comment type="subcellular location">
    <subcellularLocation>
        <location evidence="2">Cell membrane</location>
        <topology evidence="2">Multi-pass membrane protein</topology>
    </subcellularLocation>
</comment>